<keyword evidence="3" id="KW-0689">Ribosomal protein</keyword>
<dbReference type="Proteomes" id="UP000239203">
    <property type="component" value="Unassembled WGS sequence"/>
</dbReference>
<organism evidence="3 4">
    <name type="scientific">Actinokineospora auranticolor</name>
    <dbReference type="NCBI Taxonomy" id="155976"/>
    <lineage>
        <taxon>Bacteria</taxon>
        <taxon>Bacillati</taxon>
        <taxon>Actinomycetota</taxon>
        <taxon>Actinomycetes</taxon>
        <taxon>Pseudonocardiales</taxon>
        <taxon>Pseudonocardiaceae</taxon>
        <taxon>Actinokineospora</taxon>
    </lineage>
</organism>
<comment type="caution">
    <text evidence="3">The sequence shown here is derived from an EMBL/GenBank/DDBJ whole genome shotgun (WGS) entry which is preliminary data.</text>
</comment>
<dbReference type="GO" id="GO:0005524">
    <property type="term" value="F:ATP binding"/>
    <property type="evidence" value="ECO:0007669"/>
    <property type="project" value="UniProtKB-UniRule"/>
</dbReference>
<proteinExistence type="predicted"/>
<dbReference type="PANTHER" id="PTHR21621:SF0">
    <property type="entry name" value="BETA-CITRYLGLUTAMATE SYNTHASE B-RELATED"/>
    <property type="match status" value="1"/>
</dbReference>
<protein>
    <submittedName>
        <fullName evidence="3">Ribosomal protein S6--L-glutamate ligase</fullName>
    </submittedName>
</protein>
<name>A0A2S6GY84_9PSEU</name>
<evidence type="ECO:0000259" key="2">
    <source>
        <dbReference type="PROSITE" id="PS50975"/>
    </source>
</evidence>
<gene>
    <name evidence="3" type="ORF">CLV40_102113</name>
</gene>
<dbReference type="InterPro" id="IPR013651">
    <property type="entry name" value="ATP-grasp_RimK-type"/>
</dbReference>
<evidence type="ECO:0000313" key="3">
    <source>
        <dbReference type="EMBL" id="PPK70202.1"/>
    </source>
</evidence>
<dbReference type="Gene3D" id="3.30.470.20">
    <property type="entry name" value="ATP-grasp fold, B domain"/>
    <property type="match status" value="1"/>
</dbReference>
<dbReference type="GO" id="GO:0046872">
    <property type="term" value="F:metal ion binding"/>
    <property type="evidence" value="ECO:0007669"/>
    <property type="project" value="InterPro"/>
</dbReference>
<evidence type="ECO:0000256" key="1">
    <source>
        <dbReference type="PROSITE-ProRule" id="PRU00409"/>
    </source>
</evidence>
<sequence>MTQVGDFPEGVPGNIGGRHFVGHVERAAAAVGAFVTWHCDHWVAEISRGAARELLIGYTFPLNDAAASQIAWDKVAASAVLESAKVACVGHRLIRPDWAFGETVDWTPELPVVIKPNVAYGGRGVLLARTADEVAAAVAELLPRYPAIAWSPFLEIADEYRTVFLDGEPLLVFRKVRADNGEWRHNLHFGAVPELCESTVDGLVDLGRDAMSALGLRFAAVDVVTTAEGVKVLEVNSGVSLERFSRCGPEFAARAGQVYARAVEACLRG</sequence>
<dbReference type="GO" id="GO:0005737">
    <property type="term" value="C:cytoplasm"/>
    <property type="evidence" value="ECO:0007669"/>
    <property type="project" value="TreeGrafter"/>
</dbReference>
<dbReference type="InterPro" id="IPR013815">
    <property type="entry name" value="ATP_grasp_subdomain_1"/>
</dbReference>
<dbReference type="EMBL" id="PTIX01000002">
    <property type="protein sequence ID" value="PPK70202.1"/>
    <property type="molecule type" value="Genomic_DNA"/>
</dbReference>
<keyword evidence="4" id="KW-1185">Reference proteome</keyword>
<evidence type="ECO:0000313" key="4">
    <source>
        <dbReference type="Proteomes" id="UP000239203"/>
    </source>
</evidence>
<dbReference type="AlphaFoldDB" id="A0A2S6GY84"/>
<keyword evidence="3" id="KW-0436">Ligase</keyword>
<keyword evidence="1" id="KW-0547">Nucleotide-binding</keyword>
<dbReference type="InterPro" id="IPR011761">
    <property type="entry name" value="ATP-grasp"/>
</dbReference>
<keyword evidence="1" id="KW-0067">ATP-binding</keyword>
<keyword evidence="3" id="KW-0687">Ribonucleoprotein</keyword>
<feature type="domain" description="ATP-grasp" evidence="2">
    <location>
        <begin position="85"/>
        <end position="264"/>
    </location>
</feature>
<dbReference type="GO" id="GO:0009432">
    <property type="term" value="P:SOS response"/>
    <property type="evidence" value="ECO:0007669"/>
    <property type="project" value="TreeGrafter"/>
</dbReference>
<dbReference type="GO" id="GO:0005840">
    <property type="term" value="C:ribosome"/>
    <property type="evidence" value="ECO:0007669"/>
    <property type="project" value="UniProtKB-KW"/>
</dbReference>
<dbReference type="GO" id="GO:0018169">
    <property type="term" value="F:ribosomal S6-glutamic acid ligase activity"/>
    <property type="evidence" value="ECO:0007669"/>
    <property type="project" value="TreeGrafter"/>
</dbReference>
<reference evidence="3 4" key="1">
    <citation type="submission" date="2018-02" db="EMBL/GenBank/DDBJ databases">
        <title>Genomic Encyclopedia of Archaeal and Bacterial Type Strains, Phase II (KMG-II): from individual species to whole genera.</title>
        <authorList>
            <person name="Goeker M."/>
        </authorList>
    </citation>
    <scope>NUCLEOTIDE SEQUENCE [LARGE SCALE GENOMIC DNA]</scope>
    <source>
        <strain evidence="3 4">YU 961-1</strain>
    </source>
</reference>
<dbReference type="Pfam" id="PF08443">
    <property type="entry name" value="RimK"/>
    <property type="match status" value="1"/>
</dbReference>
<dbReference type="PANTHER" id="PTHR21621">
    <property type="entry name" value="RIBOSOMAL PROTEIN S6 MODIFICATION PROTEIN"/>
    <property type="match status" value="1"/>
</dbReference>
<dbReference type="RefSeq" id="WP_245931035.1">
    <property type="nucleotide sequence ID" value="NZ_CP154825.1"/>
</dbReference>
<accession>A0A2S6GY84</accession>
<dbReference type="SUPFAM" id="SSF56059">
    <property type="entry name" value="Glutathione synthetase ATP-binding domain-like"/>
    <property type="match status" value="1"/>
</dbReference>
<dbReference type="Gene3D" id="3.30.1490.20">
    <property type="entry name" value="ATP-grasp fold, A domain"/>
    <property type="match status" value="1"/>
</dbReference>
<dbReference type="PROSITE" id="PS50975">
    <property type="entry name" value="ATP_GRASP"/>
    <property type="match status" value="1"/>
</dbReference>